<keyword evidence="3" id="KW-1185">Reference proteome</keyword>
<evidence type="ECO:0000256" key="1">
    <source>
        <dbReference type="ARBA" id="ARBA00022842"/>
    </source>
</evidence>
<dbReference type="Proteomes" id="UP000315295">
    <property type="component" value="Unassembled WGS sequence"/>
</dbReference>
<dbReference type="GO" id="GO:0000166">
    <property type="term" value="F:nucleotide binding"/>
    <property type="evidence" value="ECO:0007669"/>
    <property type="project" value="InterPro"/>
</dbReference>
<gene>
    <name evidence="2" type="ORF">C1H46_023151</name>
</gene>
<dbReference type="Gene3D" id="3.40.1110.10">
    <property type="entry name" value="Calcium-transporting ATPase, cytoplasmic domain N"/>
    <property type="match status" value="1"/>
</dbReference>
<dbReference type="InterPro" id="IPR023299">
    <property type="entry name" value="ATPase_P-typ_cyto_dom_N"/>
</dbReference>
<dbReference type="InterPro" id="IPR036412">
    <property type="entry name" value="HAD-like_sf"/>
</dbReference>
<dbReference type="GO" id="GO:0005886">
    <property type="term" value="C:plasma membrane"/>
    <property type="evidence" value="ECO:0007669"/>
    <property type="project" value="TreeGrafter"/>
</dbReference>
<dbReference type="STRING" id="106549.A0A540LXX8"/>
<dbReference type="PANTHER" id="PTHR24093">
    <property type="entry name" value="CATION TRANSPORTING ATPASE"/>
    <property type="match status" value="1"/>
</dbReference>
<reference evidence="2 3" key="1">
    <citation type="journal article" date="2019" name="G3 (Bethesda)">
        <title>Sequencing of a Wild Apple (Malus baccata) Genome Unravels the Differences Between Cultivated and Wild Apple Species Regarding Disease Resistance and Cold Tolerance.</title>
        <authorList>
            <person name="Chen X."/>
        </authorList>
    </citation>
    <scope>NUCLEOTIDE SEQUENCE [LARGE SCALE GENOMIC DNA]</scope>
    <source>
        <strain evidence="3">cv. Shandingzi</strain>
        <tissue evidence="2">Leaves</tissue>
    </source>
</reference>
<dbReference type="EMBL" id="VIEB01000426">
    <property type="protein sequence ID" value="TQD91278.1"/>
    <property type="molecule type" value="Genomic_DNA"/>
</dbReference>
<protein>
    <recommendedName>
        <fullName evidence="4">Cation-transporting P-type ATPase C-terminal domain-containing protein</fullName>
    </recommendedName>
</protein>
<evidence type="ECO:0000313" key="3">
    <source>
        <dbReference type="Proteomes" id="UP000315295"/>
    </source>
</evidence>
<dbReference type="Gene3D" id="3.40.50.1000">
    <property type="entry name" value="HAD superfamily/HAD-like"/>
    <property type="match status" value="1"/>
</dbReference>
<dbReference type="SUPFAM" id="SSF56784">
    <property type="entry name" value="HAD-like"/>
    <property type="match status" value="1"/>
</dbReference>
<dbReference type="AlphaFoldDB" id="A0A540LXX8"/>
<proteinExistence type="predicted"/>
<dbReference type="InterPro" id="IPR023214">
    <property type="entry name" value="HAD_sf"/>
</dbReference>
<dbReference type="Pfam" id="PF13246">
    <property type="entry name" value="Cation_ATPase"/>
    <property type="match status" value="1"/>
</dbReference>
<sequence length="171" mass="19095">MKRKADDYMQAHWKGAPEMVLAMCTSYYNASGVVKDMDENSKLKFEQIIQGMAASSLRCIAFAYKEIEVKEQVDQEHKNLLKENGLTLLGIVGLKDPCRPGVKKAAEDCQRAGVNVKMITGDNVFTAKAIATECGILKPDQDMFFSGAVIEGCNFAITHPKNEWRRWTKSV</sequence>
<dbReference type="PANTHER" id="PTHR24093:SF434">
    <property type="entry name" value="CALCIUM-TRANSPORTING ATPASE 13, PLASMA MEMBRANE-TYPE-RELATED"/>
    <property type="match status" value="1"/>
</dbReference>
<accession>A0A540LXX8</accession>
<organism evidence="2 3">
    <name type="scientific">Malus baccata</name>
    <name type="common">Siberian crab apple</name>
    <name type="synonym">Pyrus baccata</name>
    <dbReference type="NCBI Taxonomy" id="106549"/>
    <lineage>
        <taxon>Eukaryota</taxon>
        <taxon>Viridiplantae</taxon>
        <taxon>Streptophyta</taxon>
        <taxon>Embryophyta</taxon>
        <taxon>Tracheophyta</taxon>
        <taxon>Spermatophyta</taxon>
        <taxon>Magnoliopsida</taxon>
        <taxon>eudicotyledons</taxon>
        <taxon>Gunneridae</taxon>
        <taxon>Pentapetalae</taxon>
        <taxon>rosids</taxon>
        <taxon>fabids</taxon>
        <taxon>Rosales</taxon>
        <taxon>Rosaceae</taxon>
        <taxon>Amygdaloideae</taxon>
        <taxon>Maleae</taxon>
        <taxon>Malus</taxon>
    </lineage>
</organism>
<dbReference type="PRINTS" id="PR00119">
    <property type="entry name" value="CATATPASE"/>
</dbReference>
<comment type="caution">
    <text evidence="2">The sequence shown here is derived from an EMBL/GenBank/DDBJ whole genome shotgun (WGS) entry which is preliminary data.</text>
</comment>
<dbReference type="GO" id="GO:0005388">
    <property type="term" value="F:P-type calcium transporter activity"/>
    <property type="evidence" value="ECO:0007669"/>
    <property type="project" value="TreeGrafter"/>
</dbReference>
<keyword evidence="1" id="KW-0460">Magnesium</keyword>
<name>A0A540LXX8_MALBA</name>
<evidence type="ECO:0000313" key="2">
    <source>
        <dbReference type="EMBL" id="TQD91278.1"/>
    </source>
</evidence>
<evidence type="ECO:0008006" key="4">
    <source>
        <dbReference type="Google" id="ProtNLM"/>
    </source>
</evidence>
<dbReference type="SUPFAM" id="SSF81660">
    <property type="entry name" value="Metal cation-transporting ATPase, ATP-binding domain N"/>
    <property type="match status" value="1"/>
</dbReference>